<accession>A0A9P5TXZ2</accession>
<gene>
    <name evidence="1" type="ORF">BDP27DRAFT_1432453</name>
</gene>
<proteinExistence type="predicted"/>
<evidence type="ECO:0000313" key="2">
    <source>
        <dbReference type="Proteomes" id="UP000772434"/>
    </source>
</evidence>
<evidence type="ECO:0000313" key="1">
    <source>
        <dbReference type="EMBL" id="KAF9058654.1"/>
    </source>
</evidence>
<organism evidence="1 2">
    <name type="scientific">Rhodocollybia butyracea</name>
    <dbReference type="NCBI Taxonomy" id="206335"/>
    <lineage>
        <taxon>Eukaryota</taxon>
        <taxon>Fungi</taxon>
        <taxon>Dikarya</taxon>
        <taxon>Basidiomycota</taxon>
        <taxon>Agaricomycotina</taxon>
        <taxon>Agaricomycetes</taxon>
        <taxon>Agaricomycetidae</taxon>
        <taxon>Agaricales</taxon>
        <taxon>Marasmiineae</taxon>
        <taxon>Omphalotaceae</taxon>
        <taxon>Rhodocollybia</taxon>
    </lineage>
</organism>
<sequence length="92" mass="10201">MGLRGGFQNLGRWYLLSTASSPSVLSFLASISPSLFTGLNADEIESGLNKVCEPRARRPRHSHYCVHVAYNGYGITRANLHWSLAITSKFVF</sequence>
<comment type="caution">
    <text evidence="1">The sequence shown here is derived from an EMBL/GenBank/DDBJ whole genome shotgun (WGS) entry which is preliminary data.</text>
</comment>
<reference evidence="1" key="1">
    <citation type="submission" date="2020-11" db="EMBL/GenBank/DDBJ databases">
        <authorList>
            <consortium name="DOE Joint Genome Institute"/>
            <person name="Ahrendt S."/>
            <person name="Riley R."/>
            <person name="Andreopoulos W."/>
            <person name="Labutti K."/>
            <person name="Pangilinan J."/>
            <person name="Ruiz-Duenas F.J."/>
            <person name="Barrasa J.M."/>
            <person name="Sanchez-Garcia M."/>
            <person name="Camarero S."/>
            <person name="Miyauchi S."/>
            <person name="Serrano A."/>
            <person name="Linde D."/>
            <person name="Babiker R."/>
            <person name="Drula E."/>
            <person name="Ayuso-Fernandez I."/>
            <person name="Pacheco R."/>
            <person name="Padilla G."/>
            <person name="Ferreira P."/>
            <person name="Barriuso J."/>
            <person name="Kellner H."/>
            <person name="Castanera R."/>
            <person name="Alfaro M."/>
            <person name="Ramirez L."/>
            <person name="Pisabarro A.G."/>
            <person name="Kuo A."/>
            <person name="Tritt A."/>
            <person name="Lipzen A."/>
            <person name="He G."/>
            <person name="Yan M."/>
            <person name="Ng V."/>
            <person name="Cullen D."/>
            <person name="Martin F."/>
            <person name="Rosso M.-N."/>
            <person name="Henrissat B."/>
            <person name="Hibbett D."/>
            <person name="Martinez A.T."/>
            <person name="Grigoriev I.V."/>
        </authorList>
    </citation>
    <scope>NUCLEOTIDE SEQUENCE</scope>
    <source>
        <strain evidence="1">AH 40177</strain>
    </source>
</reference>
<dbReference type="AlphaFoldDB" id="A0A9P5TXZ2"/>
<dbReference type="EMBL" id="JADNRY010000360">
    <property type="protein sequence ID" value="KAF9058654.1"/>
    <property type="molecule type" value="Genomic_DNA"/>
</dbReference>
<name>A0A9P5TXZ2_9AGAR</name>
<protein>
    <submittedName>
        <fullName evidence="1">Uncharacterized protein</fullName>
    </submittedName>
</protein>
<dbReference type="Proteomes" id="UP000772434">
    <property type="component" value="Unassembled WGS sequence"/>
</dbReference>
<keyword evidence="2" id="KW-1185">Reference proteome</keyword>